<keyword evidence="2" id="KW-1185">Reference proteome</keyword>
<accession>A0ABN8RKZ5</accession>
<dbReference type="Proteomes" id="UP001159427">
    <property type="component" value="Unassembled WGS sequence"/>
</dbReference>
<dbReference type="EMBL" id="CALNXI010001872">
    <property type="protein sequence ID" value="CAH3178719.1"/>
    <property type="molecule type" value="Genomic_DNA"/>
</dbReference>
<protein>
    <submittedName>
        <fullName evidence="1">Uncharacterized protein</fullName>
    </submittedName>
</protein>
<evidence type="ECO:0000313" key="2">
    <source>
        <dbReference type="Proteomes" id="UP001159427"/>
    </source>
</evidence>
<evidence type="ECO:0000313" key="1">
    <source>
        <dbReference type="EMBL" id="CAH3178719.1"/>
    </source>
</evidence>
<sequence>MAGLMEETRANTEYIHNKGYNVVQMWRVTKVHQVVEFTPEACFKPFGDAVSNARRAGAIIADTMKLVGNSGYGKTITNQLKHKNVEHCSDAKASRQVNTQLFRKLDDVTEDT</sequence>
<name>A0ABN8RKZ5_9CNID</name>
<dbReference type="PANTHER" id="PTHR33206">
    <property type="entry name" value="PROTEIN CBG10425"/>
    <property type="match status" value="1"/>
</dbReference>
<gene>
    <name evidence="1" type="ORF">PEVE_00011937</name>
</gene>
<organism evidence="1 2">
    <name type="scientific">Porites evermanni</name>
    <dbReference type="NCBI Taxonomy" id="104178"/>
    <lineage>
        <taxon>Eukaryota</taxon>
        <taxon>Metazoa</taxon>
        <taxon>Cnidaria</taxon>
        <taxon>Anthozoa</taxon>
        <taxon>Hexacorallia</taxon>
        <taxon>Scleractinia</taxon>
        <taxon>Fungiina</taxon>
        <taxon>Poritidae</taxon>
        <taxon>Porites</taxon>
    </lineage>
</organism>
<proteinExistence type="predicted"/>
<reference evidence="1 2" key="1">
    <citation type="submission" date="2022-05" db="EMBL/GenBank/DDBJ databases">
        <authorList>
            <consortium name="Genoscope - CEA"/>
            <person name="William W."/>
        </authorList>
    </citation>
    <scope>NUCLEOTIDE SEQUENCE [LARGE SCALE GENOMIC DNA]</scope>
</reference>
<dbReference type="PANTHER" id="PTHR33206:SF1">
    <property type="entry name" value="DNA-DIRECTED DNA POLYMERASE"/>
    <property type="match status" value="1"/>
</dbReference>
<comment type="caution">
    <text evidence="1">The sequence shown here is derived from an EMBL/GenBank/DDBJ whole genome shotgun (WGS) entry which is preliminary data.</text>
</comment>